<evidence type="ECO:0000313" key="3">
    <source>
        <dbReference type="EMBL" id="MFC4692374.1"/>
    </source>
</evidence>
<feature type="domain" description="PPM-type phosphatase" evidence="2">
    <location>
        <begin position="176"/>
        <end position="392"/>
    </location>
</feature>
<reference evidence="4" key="1">
    <citation type="journal article" date="2019" name="Int. J. Syst. Evol. Microbiol.">
        <title>The Global Catalogue of Microorganisms (GCM) 10K type strain sequencing project: providing services to taxonomists for standard genome sequencing and annotation.</title>
        <authorList>
            <consortium name="The Broad Institute Genomics Platform"/>
            <consortium name="The Broad Institute Genome Sequencing Center for Infectious Disease"/>
            <person name="Wu L."/>
            <person name="Ma J."/>
        </authorList>
    </citation>
    <scope>NUCLEOTIDE SEQUENCE [LARGE SCALE GENOMIC DNA]</scope>
    <source>
        <strain evidence="4">CCUG 62763</strain>
    </source>
</reference>
<dbReference type="PANTHER" id="PTHR43156:SF2">
    <property type="entry name" value="STAGE II SPORULATION PROTEIN E"/>
    <property type="match status" value="1"/>
</dbReference>
<sequence>MATDPRPSDRDPVRALVRASHHLSADDLGAVVAEQARRLGVRGAVVYLADYAQHVLLPLGGEGVPLRHEVTIDGSVAGRAFRRVEPVPAPAGDGPASLWVPLLDGAERIGVVEYVLDGDPTPELEDDARSFASLVAELVVTRDAYSDLFARLRRRRELTLAAEIQWELLPPLTYASDRVVITGALEPSYEIGGDTFDYAVNGALVDLAVLDAVGHGLPAALLATAAVGAYRHARRTGLDLPAIAAAMDAVVAGQFAGSRFATAAVARLDLDTGLVTWVNCGHPDPIVVRDGALIRPPACPPARPLGLLAAAPAVCRMQLRPGDRVLLYTDGVVEARSPEGAFFGEDRLADLVVRAELAGDPPPETMRRLMGSVMQHQDGRLQDDASIVMVEWQTGREEQLRL</sequence>
<dbReference type="EMBL" id="JBHSGR010000002">
    <property type="protein sequence ID" value="MFC4692374.1"/>
    <property type="molecule type" value="Genomic_DNA"/>
</dbReference>
<name>A0ABV9LEK2_9ACTN</name>
<dbReference type="Pfam" id="PF07228">
    <property type="entry name" value="SpoIIE"/>
    <property type="match status" value="1"/>
</dbReference>
<dbReference type="InterPro" id="IPR052016">
    <property type="entry name" value="Bact_Sigma-Reg"/>
</dbReference>
<evidence type="ECO:0000256" key="1">
    <source>
        <dbReference type="ARBA" id="ARBA00022801"/>
    </source>
</evidence>
<keyword evidence="1 3" id="KW-0378">Hydrolase</keyword>
<protein>
    <submittedName>
        <fullName evidence="3">PP2C family protein-serine/threonine phosphatase</fullName>
        <ecNumber evidence="3">3.1.3.16</ecNumber>
    </submittedName>
</protein>
<dbReference type="SUPFAM" id="SSF81606">
    <property type="entry name" value="PP2C-like"/>
    <property type="match status" value="1"/>
</dbReference>
<dbReference type="EC" id="3.1.3.16" evidence="3"/>
<proteinExistence type="predicted"/>
<dbReference type="SMART" id="SM00331">
    <property type="entry name" value="PP2C_SIG"/>
    <property type="match status" value="1"/>
</dbReference>
<evidence type="ECO:0000313" key="4">
    <source>
        <dbReference type="Proteomes" id="UP001596025"/>
    </source>
</evidence>
<gene>
    <name evidence="3" type="ORF">ACFO3M_03135</name>
</gene>
<dbReference type="InterPro" id="IPR001932">
    <property type="entry name" value="PPM-type_phosphatase-like_dom"/>
</dbReference>
<dbReference type="SUPFAM" id="SSF55781">
    <property type="entry name" value="GAF domain-like"/>
    <property type="match status" value="1"/>
</dbReference>
<keyword evidence="4" id="KW-1185">Reference proteome</keyword>
<dbReference type="Proteomes" id="UP001596025">
    <property type="component" value="Unassembled WGS sequence"/>
</dbReference>
<comment type="caution">
    <text evidence="3">The sequence shown here is derived from an EMBL/GenBank/DDBJ whole genome shotgun (WGS) entry which is preliminary data.</text>
</comment>
<dbReference type="PANTHER" id="PTHR43156">
    <property type="entry name" value="STAGE II SPORULATION PROTEIN E-RELATED"/>
    <property type="match status" value="1"/>
</dbReference>
<evidence type="ECO:0000259" key="2">
    <source>
        <dbReference type="SMART" id="SM00331"/>
    </source>
</evidence>
<dbReference type="Gene3D" id="3.60.40.10">
    <property type="entry name" value="PPM-type phosphatase domain"/>
    <property type="match status" value="1"/>
</dbReference>
<organism evidence="3 4">
    <name type="scientific">Geodermatophilus arenarius</name>
    <dbReference type="NCBI Taxonomy" id="1137990"/>
    <lineage>
        <taxon>Bacteria</taxon>
        <taxon>Bacillati</taxon>
        <taxon>Actinomycetota</taxon>
        <taxon>Actinomycetes</taxon>
        <taxon>Geodermatophilales</taxon>
        <taxon>Geodermatophilaceae</taxon>
        <taxon>Geodermatophilus</taxon>
    </lineage>
</organism>
<dbReference type="InterPro" id="IPR036457">
    <property type="entry name" value="PPM-type-like_dom_sf"/>
</dbReference>
<dbReference type="GO" id="GO:0004722">
    <property type="term" value="F:protein serine/threonine phosphatase activity"/>
    <property type="evidence" value="ECO:0007669"/>
    <property type="project" value="UniProtKB-EC"/>
</dbReference>
<accession>A0ABV9LEK2</accession>
<dbReference type="RefSeq" id="WP_387986206.1">
    <property type="nucleotide sequence ID" value="NZ_JBHSGR010000002.1"/>
</dbReference>